<evidence type="ECO:0000313" key="2">
    <source>
        <dbReference type="Proteomes" id="UP000789570"/>
    </source>
</evidence>
<dbReference type="Proteomes" id="UP000789570">
    <property type="component" value="Unassembled WGS sequence"/>
</dbReference>
<feature type="non-terminal residue" evidence="1">
    <location>
        <position position="1"/>
    </location>
</feature>
<dbReference type="AlphaFoldDB" id="A0A9N9NWL9"/>
<protein>
    <submittedName>
        <fullName evidence="1">3073_t:CDS:1</fullName>
    </submittedName>
</protein>
<proteinExistence type="predicted"/>
<dbReference type="OrthoDB" id="2401946at2759"/>
<sequence length="106" mass="12758">QFEVERLTTLLKEFLDIKEPKITQDRIITSKKEIIWKLSMELFDLFKYPTNTKHRFLQTTPQMNQIGYNKLALCYENGKKRMEKLYKQEITNEEPRNTSGRRATEV</sequence>
<keyword evidence="2" id="KW-1185">Reference proteome</keyword>
<feature type="non-terminal residue" evidence="1">
    <location>
        <position position="106"/>
    </location>
</feature>
<evidence type="ECO:0000313" key="1">
    <source>
        <dbReference type="EMBL" id="CAG8767278.1"/>
    </source>
</evidence>
<gene>
    <name evidence="1" type="ORF">FCALED_LOCUS17298</name>
</gene>
<comment type="caution">
    <text evidence="1">The sequence shown here is derived from an EMBL/GenBank/DDBJ whole genome shotgun (WGS) entry which is preliminary data.</text>
</comment>
<organism evidence="1 2">
    <name type="scientific">Funneliformis caledonium</name>
    <dbReference type="NCBI Taxonomy" id="1117310"/>
    <lineage>
        <taxon>Eukaryota</taxon>
        <taxon>Fungi</taxon>
        <taxon>Fungi incertae sedis</taxon>
        <taxon>Mucoromycota</taxon>
        <taxon>Glomeromycotina</taxon>
        <taxon>Glomeromycetes</taxon>
        <taxon>Glomerales</taxon>
        <taxon>Glomeraceae</taxon>
        <taxon>Funneliformis</taxon>
    </lineage>
</organism>
<dbReference type="EMBL" id="CAJVPQ010025740">
    <property type="protein sequence ID" value="CAG8767278.1"/>
    <property type="molecule type" value="Genomic_DNA"/>
</dbReference>
<name>A0A9N9NWL9_9GLOM</name>
<accession>A0A9N9NWL9</accession>
<reference evidence="1" key="1">
    <citation type="submission" date="2021-06" db="EMBL/GenBank/DDBJ databases">
        <authorList>
            <person name="Kallberg Y."/>
            <person name="Tangrot J."/>
            <person name="Rosling A."/>
        </authorList>
    </citation>
    <scope>NUCLEOTIDE SEQUENCE</scope>
    <source>
        <strain evidence="1">UK204</strain>
    </source>
</reference>